<organism evidence="1 2">
    <name type="scientific">Pseudoduganella albidiflava</name>
    <dbReference type="NCBI Taxonomy" id="321983"/>
    <lineage>
        <taxon>Bacteria</taxon>
        <taxon>Pseudomonadati</taxon>
        <taxon>Pseudomonadota</taxon>
        <taxon>Betaproteobacteria</taxon>
        <taxon>Burkholderiales</taxon>
        <taxon>Oxalobacteraceae</taxon>
        <taxon>Telluria group</taxon>
        <taxon>Pseudoduganella</taxon>
    </lineage>
</organism>
<protein>
    <submittedName>
        <fullName evidence="1">Uncharacterized protein</fullName>
    </submittedName>
</protein>
<sequence length="205" mass="22816">MHKHKKSGINMGPRACRRIADRQAEALRASRETFIGAGTVRTLSPGTTFTLGEHSAVAEDESFVVLRALHLAHNNLSAEVKEVAQRLGENPLARLIEREQAGSLHATGKDKGERPLYRNRIDAIRSSVPYRSADSDGHGLVLRPKPTVRGQQTAFVVGPPGAVIHTDASTAWGTLESERVHHRRYATRARRKPLFRKCIEIFYNR</sequence>
<reference evidence="1" key="2">
    <citation type="submission" date="2022-12" db="EMBL/GenBank/DDBJ databases">
        <authorList>
            <person name="Sun Q."/>
            <person name="Kim S."/>
        </authorList>
    </citation>
    <scope>NUCLEOTIDE SEQUENCE</scope>
    <source>
        <strain evidence="1">KCTC 12343</strain>
    </source>
</reference>
<dbReference type="Pfam" id="PF05954">
    <property type="entry name" value="Phage_GPD"/>
    <property type="match status" value="1"/>
</dbReference>
<dbReference type="Proteomes" id="UP000628442">
    <property type="component" value="Unassembled WGS sequence"/>
</dbReference>
<reference evidence="1" key="1">
    <citation type="journal article" date="2014" name="Int. J. Syst. Evol. Microbiol.">
        <title>Complete genome sequence of Corynebacterium casei LMG S-19264T (=DSM 44701T), isolated from a smear-ripened cheese.</title>
        <authorList>
            <consortium name="US DOE Joint Genome Institute (JGI-PGF)"/>
            <person name="Walter F."/>
            <person name="Albersmeier A."/>
            <person name="Kalinowski J."/>
            <person name="Ruckert C."/>
        </authorList>
    </citation>
    <scope>NUCLEOTIDE SEQUENCE</scope>
    <source>
        <strain evidence="1">KCTC 12343</strain>
    </source>
</reference>
<dbReference type="SUPFAM" id="SSF69279">
    <property type="entry name" value="Phage tail proteins"/>
    <property type="match status" value="1"/>
</dbReference>
<comment type="caution">
    <text evidence="1">The sequence shown here is derived from an EMBL/GenBank/DDBJ whole genome shotgun (WGS) entry which is preliminary data.</text>
</comment>
<evidence type="ECO:0000313" key="1">
    <source>
        <dbReference type="EMBL" id="GGY28597.1"/>
    </source>
</evidence>
<name>A0AA87XP68_9BURK</name>
<proteinExistence type="predicted"/>
<accession>A0AA87XP68</accession>
<gene>
    <name evidence="1" type="ORF">GCM10007387_08450</name>
</gene>
<dbReference type="AlphaFoldDB" id="A0AA87XP68"/>
<dbReference type="EMBL" id="BMWV01000001">
    <property type="protein sequence ID" value="GGY28597.1"/>
    <property type="molecule type" value="Genomic_DNA"/>
</dbReference>
<dbReference type="Gene3D" id="2.30.110.50">
    <property type="match status" value="1"/>
</dbReference>
<evidence type="ECO:0000313" key="2">
    <source>
        <dbReference type="Proteomes" id="UP000628442"/>
    </source>
</evidence>